<reference evidence="2 3" key="1">
    <citation type="submission" date="2024-05" db="EMBL/GenBank/DDBJ databases">
        <authorList>
            <person name="Duchaud E."/>
        </authorList>
    </citation>
    <scope>NUCLEOTIDE SEQUENCE [LARGE SCALE GENOMIC DNA]</scope>
    <source>
        <strain evidence="2">Ena-SAMPLE-TAB-13-05-2024-13:56:06:370-140305</strain>
    </source>
</reference>
<sequence>MKNLKKLTSKNTTILTKKQLTKIVGGTDSEPLTIGNATHDNRWPKA</sequence>
<gene>
    <name evidence="2" type="ORF">T190115A13A_70096</name>
</gene>
<evidence type="ECO:0000256" key="1">
    <source>
        <dbReference type="SAM" id="MobiDB-lite"/>
    </source>
</evidence>
<evidence type="ECO:0000313" key="3">
    <source>
        <dbReference type="Proteomes" id="UP001497602"/>
    </source>
</evidence>
<proteinExistence type="predicted"/>
<evidence type="ECO:0008006" key="4">
    <source>
        <dbReference type="Google" id="ProtNLM"/>
    </source>
</evidence>
<dbReference type="RefSeq" id="WP_348739909.1">
    <property type="nucleotide sequence ID" value="NZ_CAXJRC010000044.1"/>
</dbReference>
<feature type="region of interest" description="Disordered" evidence="1">
    <location>
        <begin position="25"/>
        <end position="46"/>
    </location>
</feature>
<dbReference type="EMBL" id="CAXJRC010000044">
    <property type="protein sequence ID" value="CAL2108323.1"/>
    <property type="molecule type" value="Genomic_DNA"/>
</dbReference>
<organism evidence="2 3">
    <name type="scientific">Tenacibaculum vairaonense</name>
    <dbReference type="NCBI Taxonomy" id="3137860"/>
    <lineage>
        <taxon>Bacteria</taxon>
        <taxon>Pseudomonadati</taxon>
        <taxon>Bacteroidota</taxon>
        <taxon>Flavobacteriia</taxon>
        <taxon>Flavobacteriales</taxon>
        <taxon>Flavobacteriaceae</taxon>
        <taxon>Tenacibaculum</taxon>
    </lineage>
</organism>
<keyword evidence="3" id="KW-1185">Reference proteome</keyword>
<evidence type="ECO:0000313" key="2">
    <source>
        <dbReference type="EMBL" id="CAL2108323.1"/>
    </source>
</evidence>
<name>A0ABP1FD73_9FLAO</name>
<accession>A0ABP1FD73</accession>
<comment type="caution">
    <text evidence="2">The sequence shown here is derived from an EMBL/GenBank/DDBJ whole genome shotgun (WGS) entry which is preliminary data.</text>
</comment>
<dbReference type="Proteomes" id="UP001497602">
    <property type="component" value="Unassembled WGS sequence"/>
</dbReference>
<protein>
    <recommendedName>
        <fullName evidence="4">Bacteriocin</fullName>
    </recommendedName>
</protein>